<dbReference type="AlphaFoldDB" id="A0A2V4T7J1"/>
<dbReference type="GO" id="GO:0097367">
    <property type="term" value="F:carbohydrate derivative binding"/>
    <property type="evidence" value="ECO:0007669"/>
    <property type="project" value="InterPro"/>
</dbReference>
<dbReference type="RefSeq" id="WP_110855837.1">
    <property type="nucleotide sequence ID" value="NZ_QJSQ01000014.1"/>
</dbReference>
<dbReference type="PROSITE" id="PS51464">
    <property type="entry name" value="SIS"/>
    <property type="match status" value="1"/>
</dbReference>
<dbReference type="Pfam" id="PF01418">
    <property type="entry name" value="HTH_6"/>
    <property type="match status" value="1"/>
</dbReference>
<dbReference type="PANTHER" id="PTHR30514:SF18">
    <property type="entry name" value="RPIR-FAMILY TRANSCRIPTIONAL REGULATOR"/>
    <property type="match status" value="1"/>
</dbReference>
<reference evidence="4 5" key="1">
    <citation type="submission" date="2018-06" db="EMBL/GenBank/DDBJ databases">
        <title>Genomic Encyclopedia of Type Strains, Phase IV (KMG-V): Genome sequencing to study the core and pangenomes of soil and plant-associated prokaryotes.</title>
        <authorList>
            <person name="Whitman W."/>
        </authorList>
    </citation>
    <scope>NUCLEOTIDE SEQUENCE [LARGE SCALE GENOMIC DNA]</scope>
    <source>
        <strain evidence="4 5">SRCL-318</strain>
    </source>
</reference>
<feature type="domain" description="HTH rpiR-type" evidence="2">
    <location>
        <begin position="6"/>
        <end position="82"/>
    </location>
</feature>
<dbReference type="Pfam" id="PF01380">
    <property type="entry name" value="SIS"/>
    <property type="match status" value="1"/>
</dbReference>
<dbReference type="EMBL" id="QJSQ01000014">
    <property type="protein sequence ID" value="PYE21519.1"/>
    <property type="molecule type" value="Genomic_DNA"/>
</dbReference>
<accession>A0A2V4T7J1</accession>
<evidence type="ECO:0000313" key="4">
    <source>
        <dbReference type="EMBL" id="PYE21519.1"/>
    </source>
</evidence>
<dbReference type="InterPro" id="IPR009057">
    <property type="entry name" value="Homeodomain-like_sf"/>
</dbReference>
<proteinExistence type="predicted"/>
<dbReference type="InterPro" id="IPR036388">
    <property type="entry name" value="WH-like_DNA-bd_sf"/>
</dbReference>
<evidence type="ECO:0000259" key="2">
    <source>
        <dbReference type="PROSITE" id="PS51071"/>
    </source>
</evidence>
<dbReference type="InterPro" id="IPR000281">
    <property type="entry name" value="HTH_RpiR"/>
</dbReference>
<dbReference type="InterPro" id="IPR047640">
    <property type="entry name" value="RpiR-like"/>
</dbReference>
<dbReference type="SUPFAM" id="SSF46689">
    <property type="entry name" value="Homeodomain-like"/>
    <property type="match status" value="1"/>
</dbReference>
<dbReference type="GO" id="GO:0003700">
    <property type="term" value="F:DNA-binding transcription factor activity"/>
    <property type="evidence" value="ECO:0007669"/>
    <property type="project" value="InterPro"/>
</dbReference>
<organism evidence="4 5">
    <name type="scientific">Paraburkholderia silvatlantica</name>
    <dbReference type="NCBI Taxonomy" id="321895"/>
    <lineage>
        <taxon>Bacteria</taxon>
        <taxon>Pseudomonadati</taxon>
        <taxon>Pseudomonadota</taxon>
        <taxon>Betaproteobacteria</taxon>
        <taxon>Burkholderiales</taxon>
        <taxon>Burkholderiaceae</taxon>
        <taxon>Paraburkholderia</taxon>
    </lineage>
</organism>
<dbReference type="Gene3D" id="1.10.10.10">
    <property type="entry name" value="Winged helix-like DNA-binding domain superfamily/Winged helix DNA-binding domain"/>
    <property type="match status" value="1"/>
</dbReference>
<dbReference type="InterPro" id="IPR001347">
    <property type="entry name" value="SIS_dom"/>
</dbReference>
<sequence>MQETSHSFVGRIRDSLEDLPSKERRLADFVLDFPGDLASYTASELAVLADVSNSTVSRFIRRLGYESFDEARRQVRAEKETGSPLFLSEAHATSESASLDGHLQQSQRNLTATFAATSGARIAEVAQGIAGANRVLVVGYRSSHAFAVYFRWQIIQVAENTLVIPGAGETIGEYLAGLNPGDFLVVFGMRRRVQQLAAVIAFAAKAGAKILYITDSQSPPHPKATWTIHCETTGPGPLDNHVAVMALCDVLATRVMDLKGATGRKRLAAIEVAHEAVDEMASRPR</sequence>
<name>A0A2V4T7J1_9BURK</name>
<feature type="domain" description="SIS" evidence="3">
    <location>
        <begin position="125"/>
        <end position="261"/>
    </location>
</feature>
<dbReference type="SUPFAM" id="SSF53697">
    <property type="entry name" value="SIS domain"/>
    <property type="match status" value="1"/>
</dbReference>
<dbReference type="GO" id="GO:0003677">
    <property type="term" value="F:DNA binding"/>
    <property type="evidence" value="ECO:0007669"/>
    <property type="project" value="InterPro"/>
</dbReference>
<evidence type="ECO:0000256" key="1">
    <source>
        <dbReference type="ARBA" id="ARBA00023152"/>
    </source>
</evidence>
<evidence type="ECO:0000259" key="3">
    <source>
        <dbReference type="PROSITE" id="PS51464"/>
    </source>
</evidence>
<protein>
    <submittedName>
        <fullName evidence="4">RpiR family transcriptional regulator</fullName>
    </submittedName>
</protein>
<keyword evidence="1" id="KW-0324">Glycolysis</keyword>
<evidence type="ECO:0000313" key="5">
    <source>
        <dbReference type="Proteomes" id="UP000247772"/>
    </source>
</evidence>
<dbReference type="InterPro" id="IPR046348">
    <property type="entry name" value="SIS_dom_sf"/>
</dbReference>
<dbReference type="OrthoDB" id="8960173at2"/>
<dbReference type="PANTHER" id="PTHR30514">
    <property type="entry name" value="GLUCOKINASE"/>
    <property type="match status" value="1"/>
</dbReference>
<gene>
    <name evidence="4" type="ORF">C7410_114161</name>
</gene>
<dbReference type="GO" id="GO:0006096">
    <property type="term" value="P:glycolytic process"/>
    <property type="evidence" value="ECO:0007669"/>
    <property type="project" value="UniProtKB-KW"/>
</dbReference>
<dbReference type="Gene3D" id="3.40.50.10490">
    <property type="entry name" value="Glucose-6-phosphate isomerase like protein, domain 1"/>
    <property type="match status" value="1"/>
</dbReference>
<dbReference type="PROSITE" id="PS51071">
    <property type="entry name" value="HTH_RPIR"/>
    <property type="match status" value="1"/>
</dbReference>
<comment type="caution">
    <text evidence="4">The sequence shown here is derived from an EMBL/GenBank/DDBJ whole genome shotgun (WGS) entry which is preliminary data.</text>
</comment>
<dbReference type="Proteomes" id="UP000247772">
    <property type="component" value="Unassembled WGS sequence"/>
</dbReference>